<dbReference type="InterPro" id="IPR000014">
    <property type="entry name" value="PAS"/>
</dbReference>
<dbReference type="EMBL" id="CP016181">
    <property type="protein sequence ID" value="AWY02054.1"/>
    <property type="molecule type" value="Genomic_DNA"/>
</dbReference>
<dbReference type="NCBIfam" id="TIGR00229">
    <property type="entry name" value="sensory_box"/>
    <property type="match status" value="1"/>
</dbReference>
<evidence type="ECO:0000313" key="9">
    <source>
        <dbReference type="Proteomes" id="UP000249898"/>
    </source>
</evidence>
<keyword evidence="2" id="KW-0547">Nucleotide-binding</keyword>
<dbReference type="FunFam" id="3.30.450.20:FF:000060">
    <property type="entry name" value="Sensor protein FixL"/>
    <property type="match status" value="1"/>
</dbReference>
<dbReference type="SUPFAM" id="SSF55785">
    <property type="entry name" value="PYP-like sensor domain (PAS domain)"/>
    <property type="match status" value="1"/>
</dbReference>
<protein>
    <recommendedName>
        <fullName evidence="6">Sensor protein FixL</fullName>
    </recommendedName>
</protein>
<dbReference type="Pfam" id="PF00989">
    <property type="entry name" value="PAS"/>
    <property type="match status" value="1"/>
</dbReference>
<feature type="domain" description="PAS" evidence="7">
    <location>
        <begin position="1"/>
        <end position="54"/>
    </location>
</feature>
<dbReference type="PROSITE" id="PS50112">
    <property type="entry name" value="PAS"/>
    <property type="match status" value="1"/>
</dbReference>
<evidence type="ECO:0000256" key="3">
    <source>
        <dbReference type="ARBA" id="ARBA00022777"/>
    </source>
</evidence>
<organism evidence="8 9">
    <name type="scientific">Marinomonas primoryensis</name>
    <dbReference type="NCBI Taxonomy" id="178399"/>
    <lineage>
        <taxon>Bacteria</taxon>
        <taxon>Pseudomonadati</taxon>
        <taxon>Pseudomonadota</taxon>
        <taxon>Gammaproteobacteria</taxon>
        <taxon>Oceanospirillales</taxon>
        <taxon>Oceanospirillaceae</taxon>
        <taxon>Marinomonas</taxon>
    </lineage>
</organism>
<dbReference type="InterPro" id="IPR052994">
    <property type="entry name" value="Tiny_macrocysts_regulators"/>
</dbReference>
<evidence type="ECO:0000259" key="7">
    <source>
        <dbReference type="PROSITE" id="PS50112"/>
    </source>
</evidence>
<evidence type="ECO:0000256" key="4">
    <source>
        <dbReference type="ARBA" id="ARBA00022840"/>
    </source>
</evidence>
<name>A0A2Z4PYB2_9GAMM</name>
<dbReference type="GO" id="GO:0005524">
    <property type="term" value="F:ATP binding"/>
    <property type="evidence" value="ECO:0007669"/>
    <property type="project" value="UniProtKB-KW"/>
</dbReference>
<dbReference type="AlphaFoldDB" id="A0A2Z4PYB2"/>
<accession>A0A2Z4PYB2</accession>
<dbReference type="SMART" id="SM00091">
    <property type="entry name" value="PAS"/>
    <property type="match status" value="1"/>
</dbReference>
<keyword evidence="1" id="KW-0808">Transferase</keyword>
<evidence type="ECO:0000256" key="2">
    <source>
        <dbReference type="ARBA" id="ARBA00022741"/>
    </source>
</evidence>
<dbReference type="GO" id="GO:0006355">
    <property type="term" value="P:regulation of DNA-templated transcription"/>
    <property type="evidence" value="ECO:0007669"/>
    <property type="project" value="InterPro"/>
</dbReference>
<dbReference type="Gene3D" id="3.30.450.20">
    <property type="entry name" value="PAS domain"/>
    <property type="match status" value="1"/>
</dbReference>
<evidence type="ECO:0000313" key="8">
    <source>
        <dbReference type="EMBL" id="AWY02054.1"/>
    </source>
</evidence>
<dbReference type="CDD" id="cd00130">
    <property type="entry name" value="PAS"/>
    <property type="match status" value="1"/>
</dbReference>
<dbReference type="InterPro" id="IPR013767">
    <property type="entry name" value="PAS_fold"/>
</dbReference>
<gene>
    <name evidence="8" type="ORF">A8139_20510</name>
</gene>
<keyword evidence="4" id="KW-0067">ATP-binding</keyword>
<sequence length="373" mass="43067">MNNLYNSIFKSAVDAIIVINHIGIIEAFSPSAERLFGYSEDMVVGQNVSILMPKKMALEHDGHLDNYKRTNQAKIIGKGREVVGKRRNGQEFKMHLSIGKAEGNEGDLKFVGICHDMTPYYLVKNDLNESMESYENLSNYEGLYIASIENNGYVTKSNKLFIESGFVNVENNFLNYSFFVDFENIIKRTLEDGFFSISKFSFKIGDDIHVIDWNFKFTSNQKIQIIGIDRTEMEEKSTLLLNAKTHDPFSNIPNINYLNLLFNDDALDLSDYYIFRIRFDSLETIKRMFDYPSLNKSVRCLYELIGGVVDHSIQLNDYSFLNLIRKTDLPDTVFFDKIISKIVFLINENHSIQNKKITFGFCDYHRASCKTLN</sequence>
<evidence type="ECO:0000256" key="5">
    <source>
        <dbReference type="ARBA" id="ARBA00059827"/>
    </source>
</evidence>
<keyword evidence="3" id="KW-0418">Kinase</keyword>
<dbReference type="PANTHER" id="PTHR31600:SF2">
    <property type="entry name" value="GAMETE ENRICHED GENE 10 PROTEIN-RELATED"/>
    <property type="match status" value="1"/>
</dbReference>
<dbReference type="PANTHER" id="PTHR31600">
    <property type="entry name" value="TINY MACROCYSTS PROTEIN B-RELATED"/>
    <property type="match status" value="1"/>
</dbReference>
<reference evidence="8 9" key="1">
    <citation type="submission" date="2016-06" db="EMBL/GenBank/DDBJ databases">
        <title>The sequenced genome of the ice-adhering bacterium Marinomonas primoryensis, from Antarctica.</title>
        <authorList>
            <person name="Graham L."/>
            <person name="Vance T.D.R."/>
            <person name="Davies P.L."/>
        </authorList>
    </citation>
    <scope>NUCLEOTIDE SEQUENCE [LARGE SCALE GENOMIC DNA]</scope>
    <source>
        <strain evidence="8 9">AceL</strain>
    </source>
</reference>
<comment type="function">
    <text evidence="5">Putative oxygen sensor; modulates the activity of FixJ, a transcriptional activator of nitrogen fixation fixK gene. FixL probably acts as a kinase that phosphorylates FixJ.</text>
</comment>
<dbReference type="RefSeq" id="WP_162690199.1">
    <property type="nucleotide sequence ID" value="NZ_CP016181.1"/>
</dbReference>
<proteinExistence type="predicted"/>
<dbReference type="Proteomes" id="UP000249898">
    <property type="component" value="Chromosome"/>
</dbReference>
<dbReference type="InterPro" id="IPR035965">
    <property type="entry name" value="PAS-like_dom_sf"/>
</dbReference>
<evidence type="ECO:0000256" key="1">
    <source>
        <dbReference type="ARBA" id="ARBA00022679"/>
    </source>
</evidence>
<dbReference type="GO" id="GO:0016301">
    <property type="term" value="F:kinase activity"/>
    <property type="evidence" value="ECO:0007669"/>
    <property type="project" value="UniProtKB-KW"/>
</dbReference>
<evidence type="ECO:0000256" key="6">
    <source>
        <dbReference type="ARBA" id="ARBA00070616"/>
    </source>
</evidence>